<evidence type="ECO:0000313" key="3">
    <source>
        <dbReference type="Proteomes" id="UP000268329"/>
    </source>
</evidence>
<dbReference type="SUPFAM" id="SSF89392">
    <property type="entry name" value="Prokaryotic lipoproteins and lipoprotein localization factors"/>
    <property type="match status" value="1"/>
</dbReference>
<dbReference type="AlphaFoldDB" id="A0A3G2JA28"/>
<feature type="region of interest" description="Disordered" evidence="1">
    <location>
        <begin position="25"/>
        <end position="48"/>
    </location>
</feature>
<feature type="region of interest" description="Disordered" evidence="1">
    <location>
        <begin position="262"/>
        <end position="286"/>
    </location>
</feature>
<dbReference type="OrthoDB" id="3427828at2"/>
<proteinExistence type="predicted"/>
<dbReference type="PROSITE" id="PS51257">
    <property type="entry name" value="PROKAR_LIPOPROTEIN"/>
    <property type="match status" value="1"/>
</dbReference>
<keyword evidence="3" id="KW-1185">Reference proteome</keyword>
<gene>
    <name evidence="2" type="ORF">D9753_04315</name>
</gene>
<dbReference type="Proteomes" id="UP000268329">
    <property type="component" value="Chromosome"/>
</dbReference>
<evidence type="ECO:0000313" key="2">
    <source>
        <dbReference type="EMBL" id="AYN38275.1"/>
    </source>
</evidence>
<dbReference type="EMBL" id="CP033073">
    <property type="protein sequence ID" value="AYN38275.1"/>
    <property type="molecule type" value="Genomic_DNA"/>
</dbReference>
<name>A0A3G2JA28_9ACTN</name>
<organism evidence="2 3">
    <name type="scientific">Streptomyces dangxiongensis</name>
    <dbReference type="NCBI Taxonomy" id="1442032"/>
    <lineage>
        <taxon>Bacteria</taxon>
        <taxon>Bacillati</taxon>
        <taxon>Actinomycetota</taxon>
        <taxon>Actinomycetes</taxon>
        <taxon>Kitasatosporales</taxon>
        <taxon>Streptomycetaceae</taxon>
        <taxon>Streptomyces</taxon>
    </lineage>
</organism>
<protein>
    <recommendedName>
        <fullName evidence="4">Lipoprotein</fullName>
    </recommendedName>
</protein>
<accession>A0A3G2JA28</accession>
<dbReference type="KEGG" id="sdd:D9753_04315"/>
<dbReference type="Gene3D" id="2.50.20.20">
    <property type="match status" value="1"/>
</dbReference>
<sequence>MSKTGVGSAVAALVLAAGLTGCGSDDGDGKGGDTQARPSATPPARAVQDAYRRTVAADTAKIAVTSKVVAEGQAVTARGSGVAGLKDGTSRVTLTSRGATVEQRVVDGVVYQKPSGGKHASVPGGKTWAKIDLKRLAQRGSAGRSQVSDPAEPVRYLRNVGSEDVTRVGTQNLDGTRTTHYRVSVPLSALSSGNAAQEREPRGQLGKSTLPVDLWLDEQGRLRQESVRLTLHPLAHRTPGRENTAVTSTTVLRLSDYGTDARVSAPPARDTADVTGKVAGAGAADG</sequence>
<evidence type="ECO:0008006" key="4">
    <source>
        <dbReference type="Google" id="ProtNLM"/>
    </source>
</evidence>
<dbReference type="RefSeq" id="WP_121785784.1">
    <property type="nucleotide sequence ID" value="NZ_CP033073.1"/>
</dbReference>
<evidence type="ECO:0000256" key="1">
    <source>
        <dbReference type="SAM" id="MobiDB-lite"/>
    </source>
</evidence>
<dbReference type="InterPro" id="IPR029046">
    <property type="entry name" value="LolA/LolB/LppX"/>
</dbReference>
<reference evidence="2 3" key="1">
    <citation type="submission" date="2018-10" db="EMBL/GenBank/DDBJ databases">
        <title>The genome of Streptomyces dangxiongensis Z022.</title>
        <authorList>
            <person name="Zhang B."/>
        </authorList>
    </citation>
    <scope>NUCLEOTIDE SEQUENCE [LARGE SCALE GENOMIC DNA]</scope>
    <source>
        <strain evidence="2 3">Z022</strain>
    </source>
</reference>